<evidence type="ECO:0000313" key="3">
    <source>
        <dbReference type="Proteomes" id="UP000670947"/>
    </source>
</evidence>
<protein>
    <submittedName>
        <fullName evidence="2">Uncharacterized protein</fullName>
    </submittedName>
</protein>
<comment type="caution">
    <text evidence="2">The sequence shown here is derived from an EMBL/GenBank/DDBJ whole genome shotgun (WGS) entry which is preliminary data.</text>
</comment>
<keyword evidence="1" id="KW-1133">Transmembrane helix</keyword>
<accession>A0ABS3W4K1</accession>
<sequence>MSLVWAVPGAVAAINLLIIWFMPKRMSGLEIYATWFTVAAINLSVDIILCLYFKLYEINGPGIQLWVHVLELVLGPSFGILYVNFMPESRRRFLIYAAAWLVFAVLLEALLVHVRFIVYMHWHLAYSACFYACALLFARWHRRFMRRMAK</sequence>
<keyword evidence="1" id="KW-0812">Transmembrane</keyword>
<feature type="transmembrane region" description="Helical" evidence="1">
    <location>
        <begin position="93"/>
        <end position="114"/>
    </location>
</feature>
<evidence type="ECO:0000256" key="1">
    <source>
        <dbReference type="SAM" id="Phobius"/>
    </source>
</evidence>
<feature type="transmembrane region" description="Helical" evidence="1">
    <location>
        <begin position="66"/>
        <end position="86"/>
    </location>
</feature>
<dbReference type="Proteomes" id="UP000670947">
    <property type="component" value="Unassembled WGS sequence"/>
</dbReference>
<evidence type="ECO:0000313" key="2">
    <source>
        <dbReference type="EMBL" id="MBO7743243.1"/>
    </source>
</evidence>
<name>A0ABS3W4K1_9BACL</name>
<feature type="transmembrane region" description="Helical" evidence="1">
    <location>
        <begin position="6"/>
        <end position="23"/>
    </location>
</feature>
<keyword evidence="1" id="KW-0472">Membrane</keyword>
<reference evidence="2 3" key="1">
    <citation type="submission" date="2021-03" db="EMBL/GenBank/DDBJ databases">
        <title>Paenibacillus artemisicola MWE-103 whole genome sequence.</title>
        <authorList>
            <person name="Ham Y.J."/>
        </authorList>
    </citation>
    <scope>NUCLEOTIDE SEQUENCE [LARGE SCALE GENOMIC DNA]</scope>
    <source>
        <strain evidence="2 3">MWE-103</strain>
    </source>
</reference>
<dbReference type="EMBL" id="JAGGDJ010000002">
    <property type="protein sequence ID" value="MBO7743243.1"/>
    <property type="molecule type" value="Genomic_DNA"/>
</dbReference>
<dbReference type="RefSeq" id="WP_208846290.1">
    <property type="nucleotide sequence ID" value="NZ_JAGGDJ010000002.1"/>
</dbReference>
<proteinExistence type="predicted"/>
<organism evidence="2 3">
    <name type="scientific">Paenibacillus artemisiicola</name>
    <dbReference type="NCBI Taxonomy" id="1172618"/>
    <lineage>
        <taxon>Bacteria</taxon>
        <taxon>Bacillati</taxon>
        <taxon>Bacillota</taxon>
        <taxon>Bacilli</taxon>
        <taxon>Bacillales</taxon>
        <taxon>Paenibacillaceae</taxon>
        <taxon>Paenibacillus</taxon>
    </lineage>
</organism>
<gene>
    <name evidence="2" type="ORF">I8J29_03490</name>
</gene>
<feature type="transmembrane region" description="Helical" evidence="1">
    <location>
        <begin position="35"/>
        <end position="54"/>
    </location>
</feature>
<feature type="transmembrane region" description="Helical" evidence="1">
    <location>
        <begin position="120"/>
        <end position="140"/>
    </location>
</feature>
<keyword evidence="3" id="KW-1185">Reference proteome</keyword>